<evidence type="ECO:0000313" key="3">
    <source>
        <dbReference type="Proteomes" id="UP001501414"/>
    </source>
</evidence>
<dbReference type="EMBL" id="BAAAJK010000018">
    <property type="protein sequence ID" value="GAA1392671.1"/>
    <property type="molecule type" value="Genomic_DNA"/>
</dbReference>
<organism evidence="2 3">
    <name type="scientific">Pseudonocardia kongjuensis</name>
    <dbReference type="NCBI Taxonomy" id="102227"/>
    <lineage>
        <taxon>Bacteria</taxon>
        <taxon>Bacillati</taxon>
        <taxon>Actinomycetota</taxon>
        <taxon>Actinomycetes</taxon>
        <taxon>Pseudonocardiales</taxon>
        <taxon>Pseudonocardiaceae</taxon>
        <taxon>Pseudonocardia</taxon>
    </lineage>
</organism>
<feature type="region of interest" description="Disordered" evidence="1">
    <location>
        <begin position="1"/>
        <end position="36"/>
    </location>
</feature>
<name>A0ABN1XXX4_9PSEU</name>
<proteinExistence type="predicted"/>
<protein>
    <submittedName>
        <fullName evidence="2">Uncharacterized protein</fullName>
    </submittedName>
</protein>
<comment type="caution">
    <text evidence="2">The sequence shown here is derived from an EMBL/GenBank/DDBJ whole genome shotgun (WGS) entry which is preliminary data.</text>
</comment>
<evidence type="ECO:0000313" key="2">
    <source>
        <dbReference type="EMBL" id="GAA1392671.1"/>
    </source>
</evidence>
<gene>
    <name evidence="2" type="ORF">GCM10009613_38030</name>
</gene>
<accession>A0ABN1XXX4</accession>
<dbReference type="Proteomes" id="UP001501414">
    <property type="component" value="Unassembled WGS sequence"/>
</dbReference>
<reference evidence="2 3" key="1">
    <citation type="journal article" date="2019" name="Int. J. Syst. Evol. Microbiol.">
        <title>The Global Catalogue of Microorganisms (GCM) 10K type strain sequencing project: providing services to taxonomists for standard genome sequencing and annotation.</title>
        <authorList>
            <consortium name="The Broad Institute Genomics Platform"/>
            <consortium name="The Broad Institute Genome Sequencing Center for Infectious Disease"/>
            <person name="Wu L."/>
            <person name="Ma J."/>
        </authorList>
    </citation>
    <scope>NUCLEOTIDE SEQUENCE [LARGE SCALE GENOMIC DNA]</scope>
    <source>
        <strain evidence="2 3">JCM 11896</strain>
    </source>
</reference>
<keyword evidence="3" id="KW-1185">Reference proteome</keyword>
<evidence type="ECO:0000256" key="1">
    <source>
        <dbReference type="SAM" id="MobiDB-lite"/>
    </source>
</evidence>
<sequence>MSRLAEGHPKGTGLDTDEDGRTLPAMGTTHPEIDMGLSRAARRAVAKRRAAPLMLSEPV</sequence>